<dbReference type="InterPro" id="IPR031982">
    <property type="entry name" value="PilE-like"/>
</dbReference>
<dbReference type="KEGG" id="wma:WM2015_248"/>
<sequence>MKAGARFRNPAAGFTLIELMVALAILAIVMAIAIPSYSNYVIRTNRTEGKAAIMDAAQALERCYSRFNRYNDAANCTVVTPLGGDGIGSETGTYLVTSVAMTGTTYTLRATPQGTQATRDTECGNFQITHTGQRSISGTGTVEDCW</sequence>
<dbReference type="PROSITE" id="PS00409">
    <property type="entry name" value="PROKAR_NTER_METHYL"/>
    <property type="match status" value="1"/>
</dbReference>
<dbReference type="SUPFAM" id="SSF54523">
    <property type="entry name" value="Pili subunits"/>
    <property type="match status" value="1"/>
</dbReference>
<evidence type="ECO:0000313" key="1">
    <source>
        <dbReference type="EMBL" id="AKS40637.1"/>
    </source>
</evidence>
<dbReference type="Pfam" id="PF16732">
    <property type="entry name" value="ComP_DUS"/>
    <property type="match status" value="1"/>
</dbReference>
<name>A0A0K0XSN2_9GAMM</name>
<dbReference type="Gene3D" id="3.30.700.10">
    <property type="entry name" value="Glycoprotein, Type 4 Pilin"/>
    <property type="match status" value="1"/>
</dbReference>
<organism evidence="1 2">
    <name type="scientific">Wenzhouxiangella marina</name>
    <dbReference type="NCBI Taxonomy" id="1579979"/>
    <lineage>
        <taxon>Bacteria</taxon>
        <taxon>Pseudomonadati</taxon>
        <taxon>Pseudomonadota</taxon>
        <taxon>Gammaproteobacteria</taxon>
        <taxon>Chromatiales</taxon>
        <taxon>Wenzhouxiangellaceae</taxon>
        <taxon>Wenzhouxiangella</taxon>
    </lineage>
</organism>
<dbReference type="PANTHER" id="PTHR30093">
    <property type="entry name" value="GENERAL SECRETION PATHWAY PROTEIN G"/>
    <property type="match status" value="1"/>
</dbReference>
<evidence type="ECO:0000313" key="2">
    <source>
        <dbReference type="Proteomes" id="UP000066624"/>
    </source>
</evidence>
<reference evidence="1 2" key="1">
    <citation type="submission" date="2015-07" db="EMBL/GenBank/DDBJ databases">
        <authorList>
            <person name="Noorani M."/>
        </authorList>
    </citation>
    <scope>NUCLEOTIDE SEQUENCE [LARGE SCALE GENOMIC DNA]</scope>
    <source>
        <strain evidence="1 2">KCTC 42284</strain>
    </source>
</reference>
<gene>
    <name evidence="1" type="ORF">WM2015_248</name>
</gene>
<protein>
    <submittedName>
        <fullName evidence="1">Pilus assembly protein PilE</fullName>
    </submittedName>
</protein>
<dbReference type="InterPro" id="IPR012902">
    <property type="entry name" value="N_methyl_site"/>
</dbReference>
<proteinExistence type="predicted"/>
<dbReference type="RefSeq" id="WP_049724330.1">
    <property type="nucleotide sequence ID" value="NZ_CP012154.1"/>
</dbReference>
<dbReference type="Pfam" id="PF07963">
    <property type="entry name" value="N_methyl"/>
    <property type="match status" value="1"/>
</dbReference>
<dbReference type="PANTHER" id="PTHR30093:SF47">
    <property type="entry name" value="TYPE IV PILUS NON-CORE MINOR PILIN PILE"/>
    <property type="match status" value="1"/>
</dbReference>
<dbReference type="OrthoDB" id="5296638at2"/>
<keyword evidence="2" id="KW-1185">Reference proteome</keyword>
<dbReference type="GO" id="GO:0043683">
    <property type="term" value="P:type IV pilus assembly"/>
    <property type="evidence" value="ECO:0007669"/>
    <property type="project" value="InterPro"/>
</dbReference>
<dbReference type="InterPro" id="IPR045584">
    <property type="entry name" value="Pilin-like"/>
</dbReference>
<dbReference type="AlphaFoldDB" id="A0A0K0XSN2"/>
<dbReference type="STRING" id="1579979.WM2015_248"/>
<dbReference type="Proteomes" id="UP000066624">
    <property type="component" value="Chromosome"/>
</dbReference>
<accession>A0A0K0XSN2</accession>
<dbReference type="NCBIfam" id="TIGR02532">
    <property type="entry name" value="IV_pilin_GFxxxE"/>
    <property type="match status" value="1"/>
</dbReference>
<dbReference type="EMBL" id="CP012154">
    <property type="protein sequence ID" value="AKS40637.1"/>
    <property type="molecule type" value="Genomic_DNA"/>
</dbReference>